<organism evidence="5">
    <name type="scientific">Hydatigena taeniaeformis</name>
    <name type="common">Feline tapeworm</name>
    <name type="synonym">Taenia taeniaeformis</name>
    <dbReference type="NCBI Taxonomy" id="6205"/>
    <lineage>
        <taxon>Eukaryota</taxon>
        <taxon>Metazoa</taxon>
        <taxon>Spiralia</taxon>
        <taxon>Lophotrochozoa</taxon>
        <taxon>Platyhelminthes</taxon>
        <taxon>Cestoda</taxon>
        <taxon>Eucestoda</taxon>
        <taxon>Cyclophyllidea</taxon>
        <taxon>Taeniidae</taxon>
        <taxon>Hydatigera</taxon>
    </lineage>
</organism>
<dbReference type="EMBL" id="UYWX01001477">
    <property type="protein sequence ID" value="VDM21089.1"/>
    <property type="molecule type" value="Genomic_DNA"/>
</dbReference>
<feature type="domain" description="Guanylate kinase-like" evidence="2">
    <location>
        <begin position="165"/>
        <end position="349"/>
    </location>
</feature>
<feature type="compositionally biased region" description="Polar residues" evidence="1">
    <location>
        <begin position="107"/>
        <end position="118"/>
    </location>
</feature>
<proteinExistence type="predicted"/>
<feature type="region of interest" description="Disordered" evidence="1">
    <location>
        <begin position="73"/>
        <end position="92"/>
    </location>
</feature>
<dbReference type="InterPro" id="IPR008145">
    <property type="entry name" value="GK/Ca_channel_bsu"/>
</dbReference>
<dbReference type="OrthoDB" id="78824at2759"/>
<dbReference type="PROSITE" id="PS00856">
    <property type="entry name" value="GUANYLATE_KINASE_1"/>
    <property type="match status" value="1"/>
</dbReference>
<dbReference type="InterPro" id="IPR050716">
    <property type="entry name" value="MAGUK"/>
</dbReference>
<evidence type="ECO:0000256" key="1">
    <source>
        <dbReference type="SAM" id="MobiDB-lite"/>
    </source>
</evidence>
<evidence type="ECO:0000313" key="5">
    <source>
        <dbReference type="WBParaSite" id="TTAC_0000277201-mRNA-1"/>
    </source>
</evidence>
<accession>A0A0R3WPT2</accession>
<protein>
    <submittedName>
        <fullName evidence="5">Guanylate kinase-like domain-containing protein</fullName>
    </submittedName>
</protein>
<dbReference type="InterPro" id="IPR008144">
    <property type="entry name" value="Guanylate_kin-like_dom"/>
</dbReference>
<dbReference type="SUPFAM" id="SSF52540">
    <property type="entry name" value="P-loop containing nucleoside triphosphate hydrolases"/>
    <property type="match status" value="1"/>
</dbReference>
<dbReference type="Gene3D" id="2.30.30.40">
    <property type="entry name" value="SH3 Domains"/>
    <property type="match status" value="1"/>
</dbReference>
<dbReference type="PANTHER" id="PTHR23122">
    <property type="entry name" value="MEMBRANE-ASSOCIATED GUANYLATE KINASE MAGUK"/>
    <property type="match status" value="1"/>
</dbReference>
<evidence type="ECO:0000313" key="4">
    <source>
        <dbReference type="Proteomes" id="UP000274429"/>
    </source>
</evidence>
<reference evidence="5" key="1">
    <citation type="submission" date="2017-02" db="UniProtKB">
        <authorList>
            <consortium name="WormBaseParasite"/>
        </authorList>
    </citation>
    <scope>IDENTIFICATION</scope>
</reference>
<sequence>MNIASLAQKMLMESSKRGSICDKGMKTARIIHPSTYKPLGPPGLVPSRRRLERQERSKWSLLFGPRSSLLRASSSETGSSIISDPQSTDKAIDSIPLSQSDELIIDSNQSSVAETSTTEARDQQRSANCSRVSKKTTTGRTRSKFTGGTLPPVYIPVASMEAVNTRPVVILGDLKHNISEDLLSEFPDNFSTCVPHTTRHRRHGEVDGQDYHFVKSRSRMESEIQLNRYVEAGEYNGNLYGTHLHSVFKVASMGLHCLLDVGTMALQRLTAAGLPPIAIFVLPTPPTQLKGIVNPSRAITKEEGSFHSRFQKRCEKSFAFLKEHSSLLTAILAADDYDKITKRIYKIVHDNKGPNVWIASGDFLP</sequence>
<dbReference type="AlphaFoldDB" id="A0A0R3WPT2"/>
<dbReference type="Gene3D" id="3.40.50.300">
    <property type="entry name" value="P-loop containing nucleotide triphosphate hydrolases"/>
    <property type="match status" value="1"/>
</dbReference>
<dbReference type="Pfam" id="PF00625">
    <property type="entry name" value="Guanylate_kin"/>
    <property type="match status" value="1"/>
</dbReference>
<gene>
    <name evidence="3" type="ORF">TTAC_LOCUS2757</name>
</gene>
<dbReference type="STRING" id="6205.A0A0R3WPT2"/>
<evidence type="ECO:0000259" key="2">
    <source>
        <dbReference type="PROSITE" id="PS50052"/>
    </source>
</evidence>
<name>A0A0R3WPT2_HYDTA</name>
<dbReference type="InterPro" id="IPR027417">
    <property type="entry name" value="P-loop_NTPase"/>
</dbReference>
<dbReference type="Gene3D" id="3.30.63.10">
    <property type="entry name" value="Guanylate Kinase phosphate binding domain"/>
    <property type="match status" value="1"/>
</dbReference>
<reference evidence="3 4" key="2">
    <citation type="submission" date="2018-11" db="EMBL/GenBank/DDBJ databases">
        <authorList>
            <consortium name="Pathogen Informatics"/>
        </authorList>
    </citation>
    <scope>NUCLEOTIDE SEQUENCE [LARGE SCALE GENOMIC DNA]</scope>
</reference>
<dbReference type="Proteomes" id="UP000274429">
    <property type="component" value="Unassembled WGS sequence"/>
</dbReference>
<dbReference type="InterPro" id="IPR020590">
    <property type="entry name" value="Guanylate_kinase_CS"/>
</dbReference>
<keyword evidence="4" id="KW-1185">Reference proteome</keyword>
<feature type="region of interest" description="Disordered" evidence="1">
    <location>
        <begin position="107"/>
        <end position="147"/>
    </location>
</feature>
<feature type="compositionally biased region" description="Low complexity" evidence="1">
    <location>
        <begin position="135"/>
        <end position="147"/>
    </location>
</feature>
<dbReference type="WBParaSite" id="TTAC_0000277201-mRNA-1">
    <property type="protein sequence ID" value="TTAC_0000277201-mRNA-1"/>
    <property type="gene ID" value="TTAC_0000277201"/>
</dbReference>
<dbReference type="FunFam" id="3.30.63.10:FF:000002">
    <property type="entry name" value="Guanylate kinase 1"/>
    <property type="match status" value="1"/>
</dbReference>
<dbReference type="PROSITE" id="PS50052">
    <property type="entry name" value="GUANYLATE_KINASE_2"/>
    <property type="match status" value="1"/>
</dbReference>
<feature type="compositionally biased region" description="Low complexity" evidence="1">
    <location>
        <begin position="73"/>
        <end position="83"/>
    </location>
</feature>
<dbReference type="SMART" id="SM00072">
    <property type="entry name" value="GuKc"/>
    <property type="match status" value="1"/>
</dbReference>
<evidence type="ECO:0000313" key="3">
    <source>
        <dbReference type="EMBL" id="VDM21089.1"/>
    </source>
</evidence>